<dbReference type="InterPro" id="IPR024932">
    <property type="entry name" value="ApbE"/>
</dbReference>
<dbReference type="Proteomes" id="UP000266426">
    <property type="component" value="Unassembled WGS sequence"/>
</dbReference>
<dbReference type="PANTHER" id="PTHR30040:SF2">
    <property type="entry name" value="FAD:PROTEIN FMN TRANSFERASE"/>
    <property type="match status" value="1"/>
</dbReference>
<feature type="binding site" evidence="11">
    <location>
        <position position="295"/>
    </location>
    <ligand>
        <name>Mg(2+)</name>
        <dbReference type="ChEBI" id="CHEBI:18420"/>
    </ligand>
</feature>
<proteinExistence type="inferred from homology"/>
<evidence type="ECO:0000313" key="14">
    <source>
        <dbReference type="Proteomes" id="UP000266426"/>
    </source>
</evidence>
<comment type="caution">
    <text evidence="13">The sequence shown here is derived from an EMBL/GenBank/DDBJ whole genome shotgun (WGS) entry which is preliminary data.</text>
</comment>
<evidence type="ECO:0000256" key="5">
    <source>
        <dbReference type="ARBA" id="ARBA00022723"/>
    </source>
</evidence>
<dbReference type="PIRSF" id="PIRSF006268">
    <property type="entry name" value="ApbE"/>
    <property type="match status" value="1"/>
</dbReference>
<keyword evidence="12" id="KW-0472">Membrane</keyword>
<name>A0A3A4R9N6_9BACT</name>
<organism evidence="13 14">
    <name type="scientific">Candidatus Auribacter fodinae</name>
    <dbReference type="NCBI Taxonomy" id="2093366"/>
    <lineage>
        <taxon>Bacteria</taxon>
        <taxon>Pseudomonadati</taxon>
        <taxon>Candidatus Auribacterota</taxon>
        <taxon>Candidatus Auribacteria</taxon>
        <taxon>Candidatus Auribacterales</taxon>
        <taxon>Candidatus Auribacteraceae</taxon>
        <taxon>Candidatus Auribacter</taxon>
    </lineage>
</organism>
<evidence type="ECO:0000256" key="8">
    <source>
        <dbReference type="ARBA" id="ARBA00031306"/>
    </source>
</evidence>
<keyword evidence="12" id="KW-0812">Transmembrane</keyword>
<evidence type="ECO:0000256" key="7">
    <source>
        <dbReference type="ARBA" id="ARBA00022842"/>
    </source>
</evidence>
<comment type="catalytic activity">
    <reaction evidence="9 10">
        <text>L-threonyl-[protein] + FAD = FMN-L-threonyl-[protein] + AMP + H(+)</text>
        <dbReference type="Rhea" id="RHEA:36847"/>
        <dbReference type="Rhea" id="RHEA-COMP:11060"/>
        <dbReference type="Rhea" id="RHEA-COMP:11061"/>
        <dbReference type="ChEBI" id="CHEBI:15378"/>
        <dbReference type="ChEBI" id="CHEBI:30013"/>
        <dbReference type="ChEBI" id="CHEBI:57692"/>
        <dbReference type="ChEBI" id="CHEBI:74257"/>
        <dbReference type="ChEBI" id="CHEBI:456215"/>
        <dbReference type="EC" id="2.7.1.180"/>
    </reaction>
</comment>
<evidence type="ECO:0000313" key="13">
    <source>
        <dbReference type="EMBL" id="RJP61220.1"/>
    </source>
</evidence>
<keyword evidence="4 10" id="KW-0808">Transferase</keyword>
<accession>A0A3A4R9N6</accession>
<dbReference type="AlphaFoldDB" id="A0A3A4R9N6"/>
<comment type="similarity">
    <text evidence="10">Belongs to the ApbE family.</text>
</comment>
<dbReference type="SUPFAM" id="SSF143631">
    <property type="entry name" value="ApbE-like"/>
    <property type="match status" value="1"/>
</dbReference>
<dbReference type="PANTHER" id="PTHR30040">
    <property type="entry name" value="THIAMINE BIOSYNTHESIS LIPOPROTEIN APBE"/>
    <property type="match status" value="1"/>
</dbReference>
<dbReference type="Pfam" id="PF02424">
    <property type="entry name" value="ApbE"/>
    <property type="match status" value="1"/>
</dbReference>
<evidence type="ECO:0000256" key="12">
    <source>
        <dbReference type="SAM" id="Phobius"/>
    </source>
</evidence>
<keyword evidence="12" id="KW-1133">Transmembrane helix</keyword>
<feature type="transmembrane region" description="Helical" evidence="12">
    <location>
        <begin position="12"/>
        <end position="30"/>
    </location>
</feature>
<evidence type="ECO:0000256" key="6">
    <source>
        <dbReference type="ARBA" id="ARBA00022827"/>
    </source>
</evidence>
<evidence type="ECO:0000256" key="9">
    <source>
        <dbReference type="ARBA" id="ARBA00048540"/>
    </source>
</evidence>
<evidence type="ECO:0000256" key="2">
    <source>
        <dbReference type="ARBA" id="ARBA00016337"/>
    </source>
</evidence>
<evidence type="ECO:0000256" key="10">
    <source>
        <dbReference type="PIRNR" id="PIRNR006268"/>
    </source>
</evidence>
<dbReference type="GO" id="GO:0016740">
    <property type="term" value="F:transferase activity"/>
    <property type="evidence" value="ECO:0007669"/>
    <property type="project" value="UniProtKB-UniRule"/>
</dbReference>
<dbReference type="EMBL" id="QZJZ01000015">
    <property type="protein sequence ID" value="RJP61220.1"/>
    <property type="molecule type" value="Genomic_DNA"/>
</dbReference>
<keyword evidence="3 10" id="KW-0285">Flavoprotein</keyword>
<evidence type="ECO:0000256" key="4">
    <source>
        <dbReference type="ARBA" id="ARBA00022679"/>
    </source>
</evidence>
<evidence type="ECO:0000256" key="11">
    <source>
        <dbReference type="PIRSR" id="PIRSR006268-2"/>
    </source>
</evidence>
<evidence type="ECO:0000256" key="1">
    <source>
        <dbReference type="ARBA" id="ARBA00011955"/>
    </source>
</evidence>
<keyword evidence="6 10" id="KW-0274">FAD</keyword>
<dbReference type="InterPro" id="IPR003374">
    <property type="entry name" value="ApbE-like_sf"/>
</dbReference>
<dbReference type="Gene3D" id="3.10.520.10">
    <property type="entry name" value="ApbE-like domains"/>
    <property type="match status" value="1"/>
</dbReference>
<reference evidence="13 14" key="1">
    <citation type="journal article" date="2017" name="ISME J.">
        <title>Energy and carbon metabolisms in a deep terrestrial subsurface fluid microbial community.</title>
        <authorList>
            <person name="Momper L."/>
            <person name="Jungbluth S.P."/>
            <person name="Lee M.D."/>
            <person name="Amend J.P."/>
        </authorList>
    </citation>
    <scope>NUCLEOTIDE SEQUENCE [LARGE SCALE GENOMIC DNA]</scope>
    <source>
        <strain evidence="13">SURF_26</strain>
    </source>
</reference>
<keyword evidence="5 10" id="KW-0479">Metal-binding</keyword>
<gene>
    <name evidence="13" type="ORF">C4541_02475</name>
</gene>
<evidence type="ECO:0000256" key="3">
    <source>
        <dbReference type="ARBA" id="ARBA00022630"/>
    </source>
</evidence>
<comment type="cofactor">
    <cofactor evidence="11">
        <name>Mg(2+)</name>
        <dbReference type="ChEBI" id="CHEBI:18420"/>
    </cofactor>
    <cofactor evidence="11">
        <name>Mn(2+)</name>
        <dbReference type="ChEBI" id="CHEBI:29035"/>
    </cofactor>
    <text evidence="11">Magnesium. Can also use manganese.</text>
</comment>
<sequence>MSHEYQTRKIIVIAVIVIFLVGIFVLKLSHNEHGQYLKETRFIMGTYVTITGYHYNHGHLQESITAAFREMQEIDRLMSTYKVNSELTILNNSPKPGTYPVSELLYEVLNISDIVYRETDGAFDVTIKPLMDLWKQAGENNSFPDQRDLNAALNTVGWTHIALNGRETSVSFGKADMQIVLGGVAKGYAVDLASQSLKKAGIQHFMVDAGGDIYCSGHPPRREAWIIGVRDPINTSDILNKLRITNQSVVTSGNYERFYTIDGKHYSQIFYPETGMPVETILSSTVIADTAARADAWATALMVLGPEKGLELINQHPDLEAFIIATSFDGKVTYSKSEHFDSFISE</sequence>
<protein>
    <recommendedName>
        <fullName evidence="2 10">FAD:protein FMN transferase</fullName>
        <ecNumber evidence="1 10">2.7.1.180</ecNumber>
    </recommendedName>
    <alternativeName>
        <fullName evidence="8 10">Flavin transferase</fullName>
    </alternativeName>
</protein>
<dbReference type="GO" id="GO:0046872">
    <property type="term" value="F:metal ion binding"/>
    <property type="evidence" value="ECO:0007669"/>
    <property type="project" value="UniProtKB-UniRule"/>
</dbReference>
<feature type="binding site" evidence="11">
    <location>
        <position position="299"/>
    </location>
    <ligand>
        <name>Mg(2+)</name>
        <dbReference type="ChEBI" id="CHEBI:18420"/>
    </ligand>
</feature>
<dbReference type="EC" id="2.7.1.180" evidence="1 10"/>
<feature type="binding site" evidence="11">
    <location>
        <position position="183"/>
    </location>
    <ligand>
        <name>Mg(2+)</name>
        <dbReference type="ChEBI" id="CHEBI:18420"/>
    </ligand>
</feature>
<keyword evidence="7 10" id="KW-0460">Magnesium</keyword>